<sequence>MQMTDDMQQIFAHGMGALRTDLPVRILRLGGWNQPTAADSRMSPYLYPISDAAAIIMGAQTVDTHLAWSSWRAAVDTAPDMVGVSAWTPTNAGVRVQLALPEAIFTDLFTDSGKEVQAQGYVTYRNGWYLRWAQRLQRRLPGIAQLLRPSAPEFSPAGVDFTNLRRYQQTVGEPTIGAVPGTVTLAGVRLTERGVLTVDLDLPADCIPDAAHLAALRDLCWLTLAVNDDETAPLPELARGFANVAGDQGDGWSGLSAMPQEAGQPAGTILPGFEHEALTQQIYLRAGLVAGMGVTPLGTELWSLDGEQQSVIIAGQQVGLNPDAAVALTRNRDALMRFLGTHGLVVPRGNTYRNADAAVADFDRSFGHKSIFVGGTDTQGPGSGSVAMPVPPTPERFAEVVRALGDDIMVQLLAPGSLYRCLVLDGKVLAVQARDYAYVVGDGRHDVAALLAAKRTRRAAAGQPTLALDAGVTAGLARQNVTSASVIPRGTQVYLGRDTAAFVAGEYWDDRASLDQSYDVVAVQAATALGLRYCTVDLAVINGFIAYSEDQAELAQVVGVDATPDLVSFLRPTIGDGNDFAPAVLAAALAK</sequence>
<evidence type="ECO:0000313" key="1">
    <source>
        <dbReference type="EMBL" id="KRL86574.1"/>
    </source>
</evidence>
<protein>
    <submittedName>
        <fullName evidence="1">Uncharacterized protein</fullName>
    </submittedName>
</protein>
<evidence type="ECO:0000313" key="2">
    <source>
        <dbReference type="Proteomes" id="UP000051922"/>
    </source>
</evidence>
<dbReference type="EMBL" id="AZFJ01000044">
    <property type="protein sequence ID" value="KRL86574.1"/>
    <property type="molecule type" value="Genomic_DNA"/>
</dbReference>
<dbReference type="Proteomes" id="UP000051922">
    <property type="component" value="Unassembled WGS sequence"/>
</dbReference>
<comment type="caution">
    <text evidence="1">The sequence shown here is derived from an EMBL/GenBank/DDBJ whole genome shotgun (WGS) entry which is preliminary data.</text>
</comment>
<organism evidence="1 2">
    <name type="scientific">Lacticaseibacillus pantheris DSM 15945 = JCM 12539 = NBRC 106106</name>
    <dbReference type="NCBI Taxonomy" id="1423783"/>
    <lineage>
        <taxon>Bacteria</taxon>
        <taxon>Bacillati</taxon>
        <taxon>Bacillota</taxon>
        <taxon>Bacilli</taxon>
        <taxon>Lactobacillales</taxon>
        <taxon>Lactobacillaceae</taxon>
        <taxon>Lacticaseibacillus</taxon>
    </lineage>
</organism>
<dbReference type="AlphaFoldDB" id="A0A0R1U0V5"/>
<accession>A0A0R1U0V5</accession>
<dbReference type="RefSeq" id="WP_056956574.1">
    <property type="nucleotide sequence ID" value="NZ_AZFJ01000044.1"/>
</dbReference>
<keyword evidence="2" id="KW-1185">Reference proteome</keyword>
<reference evidence="1 2" key="1">
    <citation type="journal article" date="2015" name="Genome Announc.">
        <title>Expanding the biotechnology potential of lactobacilli through comparative genomics of 213 strains and associated genera.</title>
        <authorList>
            <person name="Sun Z."/>
            <person name="Harris H.M."/>
            <person name="McCann A."/>
            <person name="Guo C."/>
            <person name="Argimon S."/>
            <person name="Zhang W."/>
            <person name="Yang X."/>
            <person name="Jeffery I.B."/>
            <person name="Cooney J.C."/>
            <person name="Kagawa T.F."/>
            <person name="Liu W."/>
            <person name="Song Y."/>
            <person name="Salvetti E."/>
            <person name="Wrobel A."/>
            <person name="Rasinkangas P."/>
            <person name="Parkhill J."/>
            <person name="Rea M.C."/>
            <person name="O'Sullivan O."/>
            <person name="Ritari J."/>
            <person name="Douillard F.P."/>
            <person name="Paul Ross R."/>
            <person name="Yang R."/>
            <person name="Briner A.E."/>
            <person name="Felis G.E."/>
            <person name="de Vos W.M."/>
            <person name="Barrangou R."/>
            <person name="Klaenhammer T.R."/>
            <person name="Caufield P.W."/>
            <person name="Cui Y."/>
            <person name="Zhang H."/>
            <person name="O'Toole P.W."/>
        </authorList>
    </citation>
    <scope>NUCLEOTIDE SEQUENCE [LARGE SCALE GENOMIC DNA]</scope>
    <source>
        <strain evidence="1 2">DSM 15945</strain>
    </source>
</reference>
<proteinExistence type="predicted"/>
<dbReference type="STRING" id="1423783.FC50_GL000825"/>
<name>A0A0R1U0V5_9LACO</name>
<dbReference type="PATRIC" id="fig|1423783.4.peg.852"/>
<dbReference type="OrthoDB" id="9803907at2"/>
<gene>
    <name evidence="1" type="ORF">FC50_GL000825</name>
</gene>